<dbReference type="PANTHER" id="PTHR30632">
    <property type="entry name" value="MOLYBDATE-BINDING PERIPLASMIC PROTEIN"/>
    <property type="match status" value="1"/>
</dbReference>
<dbReference type="InterPro" id="IPR050682">
    <property type="entry name" value="ModA/WtpA"/>
</dbReference>
<evidence type="ECO:0000256" key="3">
    <source>
        <dbReference type="ARBA" id="ARBA00022723"/>
    </source>
</evidence>
<organism evidence="8 9">
    <name type="scientific">Moraxella lacunata</name>
    <dbReference type="NCBI Taxonomy" id="477"/>
    <lineage>
        <taxon>Bacteria</taxon>
        <taxon>Pseudomonadati</taxon>
        <taxon>Pseudomonadota</taxon>
        <taxon>Gammaproteobacteria</taxon>
        <taxon>Moraxellales</taxon>
        <taxon>Moraxellaceae</taxon>
        <taxon>Moraxella</taxon>
    </lineage>
</organism>
<evidence type="ECO:0000256" key="6">
    <source>
        <dbReference type="PIRSR" id="PIRSR004846-1"/>
    </source>
</evidence>
<feature type="binding site" evidence="6">
    <location>
        <position position="64"/>
    </location>
    <ligand>
        <name>molybdate</name>
        <dbReference type="ChEBI" id="CHEBI:36264"/>
    </ligand>
</feature>
<evidence type="ECO:0000256" key="5">
    <source>
        <dbReference type="ARBA" id="ARBA00062515"/>
    </source>
</evidence>
<dbReference type="Gene3D" id="3.40.190.10">
    <property type="entry name" value="Periplasmic binding protein-like II"/>
    <property type="match status" value="2"/>
</dbReference>
<protein>
    <submittedName>
        <fullName evidence="8">Molybdate ABC transporter substrate-binding protein</fullName>
    </submittedName>
</protein>
<dbReference type="GO" id="GO:0030973">
    <property type="term" value="F:molybdate ion binding"/>
    <property type="evidence" value="ECO:0007669"/>
    <property type="project" value="TreeGrafter"/>
</dbReference>
<evidence type="ECO:0000256" key="2">
    <source>
        <dbReference type="ARBA" id="ARBA00022505"/>
    </source>
</evidence>
<comment type="subunit">
    <text evidence="5">The complex is composed of two ATP-binding proteins (ModC), two transmembrane proteins (ModB) and a solute-binding protein (ModA).</text>
</comment>
<keyword evidence="2 6" id="KW-0500">Molybdenum</keyword>
<evidence type="ECO:0000256" key="7">
    <source>
        <dbReference type="SAM" id="SignalP"/>
    </source>
</evidence>
<feature type="binding site" evidence="6">
    <location>
        <position position="175"/>
    </location>
    <ligand>
        <name>molybdate</name>
        <dbReference type="ChEBI" id="CHEBI:36264"/>
    </ligand>
</feature>
<evidence type="ECO:0000313" key="8">
    <source>
        <dbReference type="EMBL" id="OBX61462.1"/>
    </source>
</evidence>
<name>A0A1B8PYZ9_MORLA</name>
<feature type="binding site" evidence="6">
    <location>
        <position position="37"/>
    </location>
    <ligand>
        <name>molybdate</name>
        <dbReference type="ChEBI" id="CHEBI:36264"/>
    </ligand>
</feature>
<evidence type="ECO:0000256" key="4">
    <source>
        <dbReference type="ARBA" id="ARBA00022729"/>
    </source>
</evidence>
<accession>A0A1B8PYZ9</accession>
<dbReference type="GO" id="GO:0046872">
    <property type="term" value="F:metal ion binding"/>
    <property type="evidence" value="ECO:0007669"/>
    <property type="project" value="UniProtKB-KW"/>
</dbReference>
<feature type="chain" id="PRO_5008612006" evidence="7">
    <location>
        <begin position="29"/>
        <end position="256"/>
    </location>
</feature>
<gene>
    <name evidence="8" type="ORF">A9309_08240</name>
</gene>
<dbReference type="SUPFAM" id="SSF53850">
    <property type="entry name" value="Periplasmic binding protein-like II"/>
    <property type="match status" value="1"/>
</dbReference>
<dbReference type="PANTHER" id="PTHR30632:SF17">
    <property type="entry name" value="MOLYBDATE-BINDING PROTEIN MODA"/>
    <property type="match status" value="1"/>
</dbReference>
<comment type="similarity">
    <text evidence="1">Belongs to the bacterial solute-binding protein ModA family.</text>
</comment>
<dbReference type="NCBIfam" id="TIGR01256">
    <property type="entry name" value="modA"/>
    <property type="match status" value="1"/>
</dbReference>
<dbReference type="GO" id="GO:1901359">
    <property type="term" value="F:tungstate binding"/>
    <property type="evidence" value="ECO:0007669"/>
    <property type="project" value="UniProtKB-ARBA"/>
</dbReference>
<reference evidence="8 9" key="1">
    <citation type="submission" date="2016-06" db="EMBL/GenBank/DDBJ databases">
        <title>Draft genome of Moraxella lacunata CCUG 57757A.</title>
        <authorList>
            <person name="Salva-Serra F."/>
            <person name="Engstrom-Jakobsson H."/>
            <person name="Thorell K."/>
            <person name="Gonzales-Siles L."/>
            <person name="Karlsson R."/>
            <person name="Boulund F."/>
            <person name="Engstrand L."/>
            <person name="Kristiansson E."/>
            <person name="Moore E."/>
        </authorList>
    </citation>
    <scope>NUCLEOTIDE SEQUENCE [LARGE SCALE GENOMIC DNA]</scope>
    <source>
        <strain evidence="8 9">CCUG 57757A</strain>
    </source>
</reference>
<sequence>MVVLVSFMKSLTLPLLSTLMLNLPVAHADVTVYAAASLTDVMGELNAMYETKYRTKVKTSYASSGTLAKQIEQGGKADVFISADVAWMTYLNRKNLISSANTTHLLGNRLVMISPTKKPVAVTMSQNFNIVGSFTGKLCTGNTASVPVGKYAKEALTHMTWWQSIKPRLVETEDVRVALNFVARGECPLGIVYATDAISTQAVKTVATFPTNSHTPIIYPAGLVRPNNSDAKRFYQFLQSNDAKAVFEKYGFTPLK</sequence>
<evidence type="ECO:0000256" key="1">
    <source>
        <dbReference type="ARBA" id="ARBA00009175"/>
    </source>
</evidence>
<dbReference type="AlphaFoldDB" id="A0A1B8PYZ9"/>
<dbReference type="GO" id="GO:0015689">
    <property type="term" value="P:molybdate ion transport"/>
    <property type="evidence" value="ECO:0007669"/>
    <property type="project" value="InterPro"/>
</dbReference>
<feature type="signal peptide" evidence="7">
    <location>
        <begin position="1"/>
        <end position="28"/>
    </location>
</feature>
<dbReference type="PIRSF" id="PIRSF004846">
    <property type="entry name" value="ModA"/>
    <property type="match status" value="1"/>
</dbReference>
<dbReference type="CDD" id="cd13536">
    <property type="entry name" value="PBP2_EcModA"/>
    <property type="match status" value="1"/>
</dbReference>
<dbReference type="OrthoDB" id="9785015at2"/>
<evidence type="ECO:0000313" key="9">
    <source>
        <dbReference type="Proteomes" id="UP000092607"/>
    </source>
</evidence>
<keyword evidence="3 6" id="KW-0479">Metal-binding</keyword>
<dbReference type="Proteomes" id="UP000092607">
    <property type="component" value="Unassembled WGS sequence"/>
</dbReference>
<keyword evidence="4 7" id="KW-0732">Signal</keyword>
<proteinExistence type="inferred from homology"/>
<dbReference type="GO" id="GO:0030288">
    <property type="term" value="C:outer membrane-bounded periplasmic space"/>
    <property type="evidence" value="ECO:0007669"/>
    <property type="project" value="TreeGrafter"/>
</dbReference>
<comment type="caution">
    <text evidence="8">The sequence shown here is derived from an EMBL/GenBank/DDBJ whole genome shotgun (WGS) entry which is preliminary data.</text>
</comment>
<dbReference type="Pfam" id="PF13531">
    <property type="entry name" value="SBP_bac_11"/>
    <property type="match status" value="1"/>
</dbReference>
<dbReference type="EMBL" id="LZMS01000069">
    <property type="protein sequence ID" value="OBX61462.1"/>
    <property type="molecule type" value="Genomic_DNA"/>
</dbReference>
<feature type="binding site" evidence="6">
    <location>
        <position position="193"/>
    </location>
    <ligand>
        <name>molybdate</name>
        <dbReference type="ChEBI" id="CHEBI:36264"/>
    </ligand>
</feature>
<dbReference type="InterPro" id="IPR005950">
    <property type="entry name" value="ModA"/>
</dbReference>
<dbReference type="FunFam" id="3.40.190.10:FF:000035">
    <property type="entry name" value="Molybdate ABC transporter substrate-binding protein"/>
    <property type="match status" value="1"/>
</dbReference>